<keyword evidence="2" id="KW-1185">Reference proteome</keyword>
<accession>A0ABX1ZZQ8</accession>
<dbReference type="RefSeq" id="WP_171782066.1">
    <property type="nucleotide sequence ID" value="NZ_BAAAML010000002.1"/>
</dbReference>
<evidence type="ECO:0000313" key="2">
    <source>
        <dbReference type="Proteomes" id="UP000757540"/>
    </source>
</evidence>
<name>A0ABX1ZZQ8_9MICO</name>
<protein>
    <submittedName>
        <fullName evidence="1">Uncharacterized protein</fullName>
    </submittedName>
</protein>
<evidence type="ECO:0000313" key="1">
    <source>
        <dbReference type="EMBL" id="NOV95801.1"/>
    </source>
</evidence>
<sequence length="235" mass="26628">MTSELEERSREFAGEIGDMIAATLGDHVQMVSVKLGDRYAVRPDGTTKKNQRVPLHVQGQHLADLAVAVFLQLDHAREHLKATRTDIAVYSTLDSTPLVRLEYLSDMRTDPICHWQFHGERGAFSHLLAIAHAKDSRRVKQPHDLSSVHLPVGGERFRPCLEDVLEMLIKDCGVDAVEGWQAALEAGRERWRMRQFRSTVRDLQQEAAATLQKYGWTVSPPTKGFTPHLAPYKQW</sequence>
<comment type="caution">
    <text evidence="1">The sequence shown here is derived from an EMBL/GenBank/DDBJ whole genome shotgun (WGS) entry which is preliminary data.</text>
</comment>
<reference evidence="1 2" key="1">
    <citation type="submission" date="2020-05" db="EMBL/GenBank/DDBJ databases">
        <title>Genomic Encyclopedia of Type Strains, Phase III (KMG-III): the genomes of soil and plant-associated and newly described type strains.</title>
        <authorList>
            <person name="Whitman W."/>
        </authorList>
    </citation>
    <scope>NUCLEOTIDE SEQUENCE [LARGE SCALE GENOMIC DNA]</scope>
    <source>
        <strain evidence="1 2">KCTC 19046</strain>
    </source>
</reference>
<organism evidence="1 2">
    <name type="scientific">Isoptericola halotolerans</name>
    <dbReference type="NCBI Taxonomy" id="300560"/>
    <lineage>
        <taxon>Bacteria</taxon>
        <taxon>Bacillati</taxon>
        <taxon>Actinomycetota</taxon>
        <taxon>Actinomycetes</taxon>
        <taxon>Micrococcales</taxon>
        <taxon>Promicromonosporaceae</taxon>
        <taxon>Isoptericola</taxon>
    </lineage>
</organism>
<gene>
    <name evidence="1" type="ORF">HDG69_000354</name>
</gene>
<proteinExistence type="predicted"/>
<dbReference type="Proteomes" id="UP000757540">
    <property type="component" value="Unassembled WGS sequence"/>
</dbReference>
<dbReference type="EMBL" id="JABEZU010000001">
    <property type="protein sequence ID" value="NOV95801.1"/>
    <property type="molecule type" value="Genomic_DNA"/>
</dbReference>